<comment type="subcellular location">
    <subcellularLocation>
        <location evidence="1">Cell membrane</location>
        <topology evidence="1">Multi-pass membrane protein</topology>
    </subcellularLocation>
</comment>
<keyword evidence="3 6" id="KW-0812">Transmembrane</keyword>
<sequence>MRAAGTPLITPTIALALLAGVCGCLALPIAPEVPLSCVLAIAGLVLTARFAERRWIGAVLLGAGLAGLHAAYALDIQLPATPAQQEAVLVGRIADLPGTEPRRTAFVFDVDAGELVAGHQVRLAWYSDHGRTAPALHAGERWRLAVRLRAPRGLRNPGGSDGEMHAFADRVAATGYVLGGDRIGAAQGLQGWRDAETARITAAIRAPGERFIRALALGDTRGLSDADWTVLRAGGLTHLIAISGFHVGMVAGAFALLVRLLWWLVPGLGRRVPARIASALVGLVAATGYAAASGFSLPTVRTVLMIAVVAFAQLSRRAIGMAQALAVAAVAMLLVDPLSVLSAGFWLSYAGVAWLLWCMPRSGSSAVRDLLKAQGVATVGLLPLTVVLFGQASAAGPVANLVAVPWWSLVVAPLSVAGVALDAVHPPAARAAWRAAAWCFDIAWPLFERLGSTPLSLWRLPEASPFAVALALIGAGWCLMPRGTPGKALALVLWLPLLWPDLHAPAPGDVEATGIDVGQGLSVLIRTHDHALLYDMGPAVPDGFDAGERSVVPVLHARGIARLDRMVVSHADMDHVGGLPTVRREVPSADLQAPPGSGVPGSRPCVAGQSWRWDGVRFAFLNPPPDLPYVANDSSCVLRIESAHGTVLLTGDISHMVESRLVADDPASVRADIVFVAHHGSRHSSDEAFVRATGAREAVFSTGHANRFHHPNDDVVARWAASGARLWNTADTGAVTLRLEAGGPHAFAWRARHGRLWDATRRPGANAGLSYEGD</sequence>
<dbReference type="InterPro" id="IPR001279">
    <property type="entry name" value="Metallo-B-lactamas"/>
</dbReference>
<feature type="domain" description="Metallo-beta-lactamase" evidence="7">
    <location>
        <begin position="519"/>
        <end position="704"/>
    </location>
</feature>
<feature type="transmembrane region" description="Helical" evidence="6">
    <location>
        <begin position="341"/>
        <end position="358"/>
    </location>
</feature>
<evidence type="ECO:0000256" key="4">
    <source>
        <dbReference type="ARBA" id="ARBA00022989"/>
    </source>
</evidence>
<reference evidence="8 9" key="1">
    <citation type="submission" date="2019-08" db="EMBL/GenBank/DDBJ databases">
        <title>Draft genome sequence of Lysobacter sp. UKS-15.</title>
        <authorList>
            <person name="Im W.-T."/>
        </authorList>
    </citation>
    <scope>NUCLEOTIDE SEQUENCE [LARGE SCALE GENOMIC DNA]</scope>
    <source>
        <strain evidence="8 9">UKS-15</strain>
    </source>
</reference>
<evidence type="ECO:0000313" key="8">
    <source>
        <dbReference type="EMBL" id="TZF89672.1"/>
    </source>
</evidence>
<keyword evidence="4 6" id="KW-1133">Transmembrane helix</keyword>
<feature type="transmembrane region" description="Helical" evidence="6">
    <location>
        <begin position="370"/>
        <end position="392"/>
    </location>
</feature>
<dbReference type="InterPro" id="IPR004797">
    <property type="entry name" value="Competence_ComEC/Rec2"/>
</dbReference>
<name>A0A5D8Z6E7_9GAMM</name>
<evidence type="ECO:0000256" key="2">
    <source>
        <dbReference type="ARBA" id="ARBA00022475"/>
    </source>
</evidence>
<proteinExistence type="predicted"/>
<dbReference type="GO" id="GO:0030420">
    <property type="term" value="P:establishment of competence for transformation"/>
    <property type="evidence" value="ECO:0007669"/>
    <property type="project" value="InterPro"/>
</dbReference>
<evidence type="ECO:0000259" key="7">
    <source>
        <dbReference type="SMART" id="SM00849"/>
    </source>
</evidence>
<dbReference type="InterPro" id="IPR036866">
    <property type="entry name" value="RibonucZ/Hydroxyglut_hydro"/>
</dbReference>
<feature type="transmembrane region" description="Helical" evidence="6">
    <location>
        <begin position="404"/>
        <end position="424"/>
    </location>
</feature>
<dbReference type="Pfam" id="PF13567">
    <property type="entry name" value="DUF4131"/>
    <property type="match status" value="1"/>
</dbReference>
<dbReference type="PANTHER" id="PTHR30619:SF1">
    <property type="entry name" value="RECOMBINATION PROTEIN 2"/>
    <property type="match status" value="1"/>
</dbReference>
<evidence type="ECO:0000313" key="9">
    <source>
        <dbReference type="Proteomes" id="UP000323164"/>
    </source>
</evidence>
<dbReference type="InterPro" id="IPR004477">
    <property type="entry name" value="ComEC_N"/>
</dbReference>
<dbReference type="NCBIfam" id="TIGR00361">
    <property type="entry name" value="ComEC_Rec2"/>
    <property type="match status" value="1"/>
</dbReference>
<dbReference type="PROSITE" id="PS51257">
    <property type="entry name" value="PROKAR_LIPOPROTEIN"/>
    <property type="match status" value="1"/>
</dbReference>
<dbReference type="SUPFAM" id="SSF56281">
    <property type="entry name" value="Metallo-hydrolase/oxidoreductase"/>
    <property type="match status" value="1"/>
</dbReference>
<feature type="transmembrane region" description="Helical" evidence="6">
    <location>
        <begin position="276"/>
        <end position="297"/>
    </location>
</feature>
<dbReference type="Proteomes" id="UP000323164">
    <property type="component" value="Unassembled WGS sequence"/>
</dbReference>
<dbReference type="OrthoDB" id="9761531at2"/>
<keyword evidence="5 6" id="KW-0472">Membrane</keyword>
<evidence type="ECO:0000256" key="1">
    <source>
        <dbReference type="ARBA" id="ARBA00004651"/>
    </source>
</evidence>
<protein>
    <submittedName>
        <fullName evidence="8">DNA internalization-related competence protein ComEC/Rec2</fullName>
    </submittedName>
</protein>
<gene>
    <name evidence="8" type="ORF">FW784_08320</name>
</gene>
<evidence type="ECO:0000256" key="6">
    <source>
        <dbReference type="SAM" id="Phobius"/>
    </source>
</evidence>
<dbReference type="PANTHER" id="PTHR30619">
    <property type="entry name" value="DNA INTERNALIZATION/COMPETENCE PROTEIN COMEC/REC2"/>
    <property type="match status" value="1"/>
</dbReference>
<dbReference type="InterPro" id="IPR052159">
    <property type="entry name" value="Competence_DNA_uptake"/>
</dbReference>
<dbReference type="InterPro" id="IPR025405">
    <property type="entry name" value="DUF4131"/>
</dbReference>
<dbReference type="Gene3D" id="3.60.15.10">
    <property type="entry name" value="Ribonuclease Z/Hydroxyacylglutathione hydrolase-like"/>
    <property type="match status" value="1"/>
</dbReference>
<dbReference type="InterPro" id="IPR035681">
    <property type="entry name" value="ComA-like_MBL"/>
</dbReference>
<organism evidence="8 9">
    <name type="scientific">Cognatilysobacter lacus</name>
    <dbReference type="NCBI Taxonomy" id="1643323"/>
    <lineage>
        <taxon>Bacteria</taxon>
        <taxon>Pseudomonadati</taxon>
        <taxon>Pseudomonadota</taxon>
        <taxon>Gammaproteobacteria</taxon>
        <taxon>Lysobacterales</taxon>
        <taxon>Lysobacteraceae</taxon>
        <taxon>Cognatilysobacter</taxon>
    </lineage>
</organism>
<feature type="transmembrane region" description="Helical" evidence="6">
    <location>
        <begin position="318"/>
        <end position="335"/>
    </location>
</feature>
<comment type="caution">
    <text evidence="8">The sequence shown here is derived from an EMBL/GenBank/DDBJ whole genome shotgun (WGS) entry which is preliminary data.</text>
</comment>
<dbReference type="AlphaFoldDB" id="A0A5D8Z6E7"/>
<accession>A0A5D8Z6E7</accession>
<dbReference type="NCBIfam" id="TIGR00360">
    <property type="entry name" value="ComEC_N-term"/>
    <property type="match status" value="1"/>
</dbReference>
<dbReference type="RefSeq" id="WP_149352884.1">
    <property type="nucleotide sequence ID" value="NZ_VTRV01000077.1"/>
</dbReference>
<dbReference type="SMART" id="SM00849">
    <property type="entry name" value="Lactamase_B"/>
    <property type="match status" value="1"/>
</dbReference>
<keyword evidence="9" id="KW-1185">Reference proteome</keyword>
<dbReference type="Pfam" id="PF03772">
    <property type="entry name" value="Competence"/>
    <property type="match status" value="1"/>
</dbReference>
<dbReference type="Pfam" id="PF00753">
    <property type="entry name" value="Lactamase_B"/>
    <property type="match status" value="1"/>
</dbReference>
<dbReference type="GO" id="GO:0005886">
    <property type="term" value="C:plasma membrane"/>
    <property type="evidence" value="ECO:0007669"/>
    <property type="project" value="UniProtKB-SubCell"/>
</dbReference>
<dbReference type="CDD" id="cd07731">
    <property type="entry name" value="ComA-like_MBL-fold"/>
    <property type="match status" value="1"/>
</dbReference>
<feature type="transmembrane region" description="Helical" evidence="6">
    <location>
        <begin position="239"/>
        <end position="264"/>
    </location>
</feature>
<keyword evidence="2" id="KW-1003">Cell membrane</keyword>
<dbReference type="EMBL" id="VTRV01000077">
    <property type="protein sequence ID" value="TZF89672.1"/>
    <property type="molecule type" value="Genomic_DNA"/>
</dbReference>
<evidence type="ECO:0000256" key="3">
    <source>
        <dbReference type="ARBA" id="ARBA00022692"/>
    </source>
</evidence>
<evidence type="ECO:0000256" key="5">
    <source>
        <dbReference type="ARBA" id="ARBA00023136"/>
    </source>
</evidence>